<sequence>MKKIEINGKIPSSFRDPSGYLFYYNGSLYRQINNAYQENYDLLMNSGLYNTLINADLLIPHKEVDIDRKESSIAYKIIKPRLIPFISYPYEWCFSQLKNAALVTLEIQKKAIEFGMSLKDSSAYNIQFRNG</sequence>
<gene>
    <name evidence="1" type="ORF">S01H1_21422</name>
</gene>
<name>X0TN78_9ZZZZ</name>
<dbReference type="EMBL" id="BARS01011874">
    <property type="protein sequence ID" value="GAF94699.1"/>
    <property type="molecule type" value="Genomic_DNA"/>
</dbReference>
<protein>
    <submittedName>
        <fullName evidence="1">Uncharacterized protein</fullName>
    </submittedName>
</protein>
<evidence type="ECO:0000313" key="1">
    <source>
        <dbReference type="EMBL" id="GAF94699.1"/>
    </source>
</evidence>
<accession>X0TN78</accession>
<proteinExistence type="predicted"/>
<dbReference type="AlphaFoldDB" id="X0TN78"/>
<comment type="caution">
    <text evidence="1">The sequence shown here is derived from an EMBL/GenBank/DDBJ whole genome shotgun (WGS) entry which is preliminary data.</text>
</comment>
<organism evidence="1">
    <name type="scientific">marine sediment metagenome</name>
    <dbReference type="NCBI Taxonomy" id="412755"/>
    <lineage>
        <taxon>unclassified sequences</taxon>
        <taxon>metagenomes</taxon>
        <taxon>ecological metagenomes</taxon>
    </lineage>
</organism>
<reference evidence="1" key="1">
    <citation type="journal article" date="2014" name="Front. Microbiol.">
        <title>High frequency of phylogenetically diverse reductive dehalogenase-homologous genes in deep subseafloor sedimentary metagenomes.</title>
        <authorList>
            <person name="Kawai M."/>
            <person name="Futagami T."/>
            <person name="Toyoda A."/>
            <person name="Takaki Y."/>
            <person name="Nishi S."/>
            <person name="Hori S."/>
            <person name="Arai W."/>
            <person name="Tsubouchi T."/>
            <person name="Morono Y."/>
            <person name="Uchiyama I."/>
            <person name="Ito T."/>
            <person name="Fujiyama A."/>
            <person name="Inagaki F."/>
            <person name="Takami H."/>
        </authorList>
    </citation>
    <scope>NUCLEOTIDE SEQUENCE</scope>
    <source>
        <strain evidence="1">Expedition CK06-06</strain>
    </source>
</reference>
<feature type="non-terminal residue" evidence="1">
    <location>
        <position position="131"/>
    </location>
</feature>